<accession>A0AAD7UDR4</accession>
<evidence type="ECO:0000256" key="2">
    <source>
        <dbReference type="ARBA" id="ARBA00007743"/>
    </source>
</evidence>
<reference evidence="7" key="1">
    <citation type="submission" date="2023-01" db="EMBL/GenBank/DDBJ databases">
        <title>Metagenome sequencing of chrysophaentin producing Chrysophaeum taylorii.</title>
        <authorList>
            <person name="Davison J."/>
            <person name="Bewley C."/>
        </authorList>
    </citation>
    <scope>NUCLEOTIDE SEQUENCE</scope>
    <source>
        <strain evidence="7">NIES-1699</strain>
    </source>
</reference>
<organism evidence="7 8">
    <name type="scientific">Chrysophaeum taylorii</name>
    <dbReference type="NCBI Taxonomy" id="2483200"/>
    <lineage>
        <taxon>Eukaryota</taxon>
        <taxon>Sar</taxon>
        <taxon>Stramenopiles</taxon>
        <taxon>Ochrophyta</taxon>
        <taxon>Pelagophyceae</taxon>
        <taxon>Pelagomonadales</taxon>
        <taxon>Pelagomonadaceae</taxon>
        <taxon>Chrysophaeum</taxon>
    </lineage>
</organism>
<comment type="caution">
    <text evidence="7">The sequence shown here is derived from an EMBL/GenBank/DDBJ whole genome shotgun (WGS) entry which is preliminary data.</text>
</comment>
<gene>
    <name evidence="7" type="ORF">CTAYLR_003773</name>
</gene>
<name>A0AAD7UDR4_9STRA</name>
<dbReference type="Pfam" id="PF05915">
    <property type="entry name" value="TMEM_230_134"/>
    <property type="match status" value="1"/>
</dbReference>
<evidence type="ECO:0008006" key="9">
    <source>
        <dbReference type="Google" id="ProtNLM"/>
    </source>
</evidence>
<dbReference type="Proteomes" id="UP001230188">
    <property type="component" value="Unassembled WGS sequence"/>
</dbReference>
<evidence type="ECO:0000313" key="8">
    <source>
        <dbReference type="Proteomes" id="UP001230188"/>
    </source>
</evidence>
<dbReference type="InterPro" id="IPR008590">
    <property type="entry name" value="TMEM_230/134"/>
</dbReference>
<dbReference type="EMBL" id="JAQMWT010000370">
    <property type="protein sequence ID" value="KAJ8602691.1"/>
    <property type="molecule type" value="Genomic_DNA"/>
</dbReference>
<sequence>MEDPGYELRWLRRFQRARYPPPPKTAIAAISLLVLGSVLFVTSLADHWYKPKRSQRFPLFVLSLLTLPPGAFASFVLFAAFRRWPGYSYTQVPSWDD</sequence>
<evidence type="ECO:0000256" key="3">
    <source>
        <dbReference type="ARBA" id="ARBA00022692"/>
    </source>
</evidence>
<evidence type="ECO:0000256" key="6">
    <source>
        <dbReference type="SAM" id="Phobius"/>
    </source>
</evidence>
<dbReference type="GO" id="GO:0016020">
    <property type="term" value="C:membrane"/>
    <property type="evidence" value="ECO:0007669"/>
    <property type="project" value="UniProtKB-SubCell"/>
</dbReference>
<proteinExistence type="inferred from homology"/>
<keyword evidence="8" id="KW-1185">Reference proteome</keyword>
<protein>
    <recommendedName>
        <fullName evidence="9">Transmembrane protein 230</fullName>
    </recommendedName>
</protein>
<comment type="similarity">
    <text evidence="2">Belongs to the TMEM134/TMEM230 family.</text>
</comment>
<evidence type="ECO:0000256" key="1">
    <source>
        <dbReference type="ARBA" id="ARBA00004141"/>
    </source>
</evidence>
<keyword evidence="4 6" id="KW-1133">Transmembrane helix</keyword>
<evidence type="ECO:0000313" key="7">
    <source>
        <dbReference type="EMBL" id="KAJ8602691.1"/>
    </source>
</evidence>
<keyword evidence="5 6" id="KW-0472">Membrane</keyword>
<evidence type="ECO:0000256" key="4">
    <source>
        <dbReference type="ARBA" id="ARBA00022989"/>
    </source>
</evidence>
<feature type="transmembrane region" description="Helical" evidence="6">
    <location>
        <begin position="26"/>
        <end position="45"/>
    </location>
</feature>
<keyword evidence="3 6" id="KW-0812">Transmembrane</keyword>
<comment type="subcellular location">
    <subcellularLocation>
        <location evidence="1">Membrane</location>
        <topology evidence="1">Multi-pass membrane protein</topology>
    </subcellularLocation>
</comment>
<evidence type="ECO:0000256" key="5">
    <source>
        <dbReference type="ARBA" id="ARBA00023136"/>
    </source>
</evidence>
<dbReference type="AlphaFoldDB" id="A0AAD7UDR4"/>
<feature type="transmembrane region" description="Helical" evidence="6">
    <location>
        <begin position="57"/>
        <end position="81"/>
    </location>
</feature>